<dbReference type="InterPro" id="IPR036412">
    <property type="entry name" value="HAD-like_sf"/>
</dbReference>
<dbReference type="Pfam" id="PF00702">
    <property type="entry name" value="Hydrolase"/>
    <property type="match status" value="1"/>
</dbReference>
<dbReference type="GO" id="GO:0005524">
    <property type="term" value="F:ATP binding"/>
    <property type="evidence" value="ECO:0007669"/>
    <property type="project" value="UniProtKB-UniRule"/>
</dbReference>
<dbReference type="FunFam" id="2.70.150.10:FF:000010">
    <property type="entry name" value="Potassium-transporting ATPase ATP-binding subunit"/>
    <property type="match status" value="1"/>
</dbReference>
<comment type="caution">
    <text evidence="18">The sequence shown here is derived from an EMBL/GenBank/DDBJ whole genome shotgun (WGS) entry which is preliminary data.</text>
</comment>
<evidence type="ECO:0000256" key="2">
    <source>
        <dbReference type="ARBA" id="ARBA00022448"/>
    </source>
</evidence>
<dbReference type="InterPro" id="IPR006391">
    <property type="entry name" value="P-type_ATPase_bsu_IA"/>
</dbReference>
<evidence type="ECO:0000256" key="3">
    <source>
        <dbReference type="ARBA" id="ARBA00022475"/>
    </source>
</evidence>
<evidence type="ECO:0000256" key="14">
    <source>
        <dbReference type="ARBA" id="ARBA00023065"/>
    </source>
</evidence>
<comment type="subcellular location">
    <subcellularLocation>
        <location evidence="16">Cell membrane</location>
        <topology evidence="16">Multi-pass membrane protein</topology>
    </subcellularLocation>
    <subcellularLocation>
        <location evidence="1">Membrane</location>
    </subcellularLocation>
</comment>
<keyword evidence="10 16" id="KW-0460">Magnesium</keyword>
<dbReference type="Gene3D" id="3.40.50.1000">
    <property type="entry name" value="HAD superfamily/HAD-like"/>
    <property type="match status" value="1"/>
</dbReference>
<dbReference type="SUPFAM" id="SSF81665">
    <property type="entry name" value="Calcium ATPase, transmembrane domain M"/>
    <property type="match status" value="1"/>
</dbReference>
<dbReference type="InterPro" id="IPR044492">
    <property type="entry name" value="P_typ_ATPase_HD_dom"/>
</dbReference>
<dbReference type="AlphaFoldDB" id="A0A917YFH0"/>
<comment type="function">
    <text evidence="16">Part of the high-affinity ATP-driven potassium transport (or Kdp) system, which catalyzes the hydrolysis of ATP coupled with the electrogenic transport of potassium into the cytoplasm. This subunit is responsible for energy coupling to the transport system and for the release of the potassium ions to the cytoplasm.</text>
</comment>
<sequence length="678" mass="69920">MSKPTKTADMSGLYPAAIRAGVTKLNPRILWRNPVMFVTAIVAAMTTVLGLRDFLSGVQGAGASLHIAAWLWLCVLFANFAEALAEGRGKARADTLRATKSETRVRVLGAADDDPASATETLSTALRAGQFVHVAAGEIIPADGEAVRGVASVNESAITGESAPVIREAGGDRSSVTGGTTVVSDWLVIRVTAEPGKSFLDRMIALVEGAERQKTPNEIALNILLVGLTLIFLFVVVTLPAFASYSGTTIPVIVLGALFVTLIPTTIGGLLSAIGIAGMDRLVKANVIAKSGRAVEAAGDVDTLLLDKTGTITFGNRMADALIPAPGVDMARLAEAATLASLADETPEGKSIVDKAREVSGAVPDMPKGAQAVAFTAQTRLSGLDLECGRSFRKGATDAVIRLTGTTPPGVLASQVDAIARSGGTPLLVAEGAEILGAVHLKDIVKPGVRERFAELRAMGIRTVMITGDNPLTAAAIAAEAGVDDFLAEATPEMKLDLIRREQAGGRLVAMCGDGSNDAPALAQADVGVAMNAGTPAAKEAANLIDLDSDPTKLIEVVLVGKQLLISRGALTTFSIANDVAKYFAILPAIFVGAYPGLGVLNIMGLASPISAMLSAVIFNALILVALVPLALRGVRYRPSSAAALLRRNLLIYGLGGLIVPFVGIKAIDATLVALNLA</sequence>
<dbReference type="PROSITE" id="PS00154">
    <property type="entry name" value="ATPASE_E1_E2"/>
    <property type="match status" value="1"/>
</dbReference>
<keyword evidence="15 16" id="KW-0472">Membrane</keyword>
<dbReference type="InterPro" id="IPR059000">
    <property type="entry name" value="ATPase_P-type_domA"/>
</dbReference>
<dbReference type="GO" id="GO:0008556">
    <property type="term" value="F:P-type potassium transmembrane transporter activity"/>
    <property type="evidence" value="ECO:0007669"/>
    <property type="project" value="UniProtKB-UniRule"/>
</dbReference>
<dbReference type="RefSeq" id="WP_146286161.1">
    <property type="nucleotide sequence ID" value="NZ_BMLP01000001.1"/>
</dbReference>
<evidence type="ECO:0000313" key="18">
    <source>
        <dbReference type="EMBL" id="GGO23101.1"/>
    </source>
</evidence>
<dbReference type="SUPFAM" id="SSF81660">
    <property type="entry name" value="Metal cation-transporting ATPase, ATP-binding domain N"/>
    <property type="match status" value="1"/>
</dbReference>
<name>A0A917YFH0_9RHOB</name>
<feature type="transmembrane region" description="Helical" evidence="16">
    <location>
        <begin position="610"/>
        <end position="630"/>
    </location>
</feature>
<evidence type="ECO:0000313" key="19">
    <source>
        <dbReference type="Proteomes" id="UP000598196"/>
    </source>
</evidence>
<evidence type="ECO:0000256" key="13">
    <source>
        <dbReference type="ARBA" id="ARBA00022989"/>
    </source>
</evidence>
<dbReference type="Gene3D" id="3.40.1110.10">
    <property type="entry name" value="Calcium-transporting ATPase, cytoplasmic domain N"/>
    <property type="match status" value="1"/>
</dbReference>
<comment type="catalytic activity">
    <reaction evidence="16">
        <text>K(+)(out) + ATP + H2O = K(+)(in) + ADP + phosphate + H(+)</text>
        <dbReference type="Rhea" id="RHEA:16777"/>
        <dbReference type="ChEBI" id="CHEBI:15377"/>
        <dbReference type="ChEBI" id="CHEBI:15378"/>
        <dbReference type="ChEBI" id="CHEBI:29103"/>
        <dbReference type="ChEBI" id="CHEBI:30616"/>
        <dbReference type="ChEBI" id="CHEBI:43474"/>
        <dbReference type="ChEBI" id="CHEBI:456216"/>
        <dbReference type="EC" id="7.2.2.6"/>
    </reaction>
</comment>
<evidence type="ECO:0000256" key="8">
    <source>
        <dbReference type="ARBA" id="ARBA00022741"/>
    </source>
</evidence>
<dbReference type="InterPro" id="IPR018303">
    <property type="entry name" value="ATPase_P-typ_P_site"/>
</dbReference>
<dbReference type="InterPro" id="IPR023214">
    <property type="entry name" value="HAD_sf"/>
</dbReference>
<dbReference type="PANTHER" id="PTHR43743:SF1">
    <property type="entry name" value="POTASSIUM-TRANSPORTING ATPASE ATP-BINDING SUBUNIT"/>
    <property type="match status" value="1"/>
</dbReference>
<dbReference type="SUPFAM" id="SSF81653">
    <property type="entry name" value="Calcium ATPase, transduction domain A"/>
    <property type="match status" value="1"/>
</dbReference>
<dbReference type="GO" id="GO:0016887">
    <property type="term" value="F:ATP hydrolysis activity"/>
    <property type="evidence" value="ECO:0007669"/>
    <property type="project" value="InterPro"/>
</dbReference>
<dbReference type="Pfam" id="PF00122">
    <property type="entry name" value="E1-E2_ATPase"/>
    <property type="match status" value="1"/>
</dbReference>
<evidence type="ECO:0000256" key="7">
    <source>
        <dbReference type="ARBA" id="ARBA00022723"/>
    </source>
</evidence>
<evidence type="ECO:0000256" key="6">
    <source>
        <dbReference type="ARBA" id="ARBA00022692"/>
    </source>
</evidence>
<feature type="transmembrane region" description="Helical" evidence="16">
    <location>
        <begin position="249"/>
        <end position="274"/>
    </location>
</feature>
<dbReference type="InterPro" id="IPR001757">
    <property type="entry name" value="P_typ_ATPase"/>
</dbReference>
<feature type="transmembrane region" description="Helical" evidence="16">
    <location>
        <begin position="650"/>
        <end position="668"/>
    </location>
</feature>
<dbReference type="SFLD" id="SFLDS00003">
    <property type="entry name" value="Haloacid_Dehalogenase"/>
    <property type="match status" value="1"/>
</dbReference>
<dbReference type="EC" id="7.2.2.6" evidence="16"/>
<dbReference type="GO" id="GO:0005886">
    <property type="term" value="C:plasma membrane"/>
    <property type="evidence" value="ECO:0007669"/>
    <property type="project" value="UniProtKB-SubCell"/>
</dbReference>
<feature type="active site" description="4-aspartylphosphate intermediate" evidence="16">
    <location>
        <position position="307"/>
    </location>
</feature>
<accession>A0A917YFH0</accession>
<keyword evidence="13 16" id="KW-1133">Transmembrane helix</keyword>
<feature type="transmembrane region" description="Helical" evidence="16">
    <location>
        <begin position="29"/>
        <end position="51"/>
    </location>
</feature>
<comment type="subunit">
    <text evidence="16">The system is composed of three essential subunits: KdpA, KdpB and KdpC.</text>
</comment>
<keyword evidence="5 16" id="KW-0597">Phosphoprotein</keyword>
<evidence type="ECO:0000256" key="12">
    <source>
        <dbReference type="ARBA" id="ARBA00022967"/>
    </source>
</evidence>
<evidence type="ECO:0000256" key="16">
    <source>
        <dbReference type="HAMAP-Rule" id="MF_00285"/>
    </source>
</evidence>
<dbReference type="OrthoDB" id="9807843at2"/>
<evidence type="ECO:0000256" key="11">
    <source>
        <dbReference type="ARBA" id="ARBA00022958"/>
    </source>
</evidence>
<dbReference type="InterPro" id="IPR008250">
    <property type="entry name" value="ATPase_P-typ_transduc_dom_A_sf"/>
</dbReference>
<dbReference type="PRINTS" id="PR00119">
    <property type="entry name" value="CATATPASE"/>
</dbReference>
<dbReference type="NCBIfam" id="TIGR01494">
    <property type="entry name" value="ATPase_P-type"/>
    <property type="match status" value="2"/>
</dbReference>
<keyword evidence="7 16" id="KW-0479">Metal-binding</keyword>
<feature type="binding site" evidence="16">
    <location>
        <position position="348"/>
    </location>
    <ligand>
        <name>ATP</name>
        <dbReference type="ChEBI" id="CHEBI:30616"/>
    </ligand>
</feature>
<evidence type="ECO:0000256" key="1">
    <source>
        <dbReference type="ARBA" id="ARBA00004370"/>
    </source>
</evidence>
<dbReference type="PROSITE" id="PS01229">
    <property type="entry name" value="COF_2"/>
    <property type="match status" value="1"/>
</dbReference>
<organism evidence="18 19">
    <name type="scientific">Gemmobacter aquaticus</name>
    <dbReference type="NCBI Taxonomy" id="490185"/>
    <lineage>
        <taxon>Bacteria</taxon>
        <taxon>Pseudomonadati</taxon>
        <taxon>Pseudomonadota</taxon>
        <taxon>Alphaproteobacteria</taxon>
        <taxon>Rhodobacterales</taxon>
        <taxon>Paracoccaceae</taxon>
        <taxon>Gemmobacter</taxon>
    </lineage>
</organism>
<reference evidence="18 19" key="1">
    <citation type="journal article" date="2014" name="Int. J. Syst. Evol. Microbiol.">
        <title>Complete genome sequence of Corynebacterium casei LMG S-19264T (=DSM 44701T), isolated from a smear-ripened cheese.</title>
        <authorList>
            <consortium name="US DOE Joint Genome Institute (JGI-PGF)"/>
            <person name="Walter F."/>
            <person name="Albersmeier A."/>
            <person name="Kalinowski J."/>
            <person name="Ruckert C."/>
        </authorList>
    </citation>
    <scope>NUCLEOTIDE SEQUENCE [LARGE SCALE GENOMIC DNA]</scope>
    <source>
        <strain evidence="18 19">CGMCC 1.7029</strain>
    </source>
</reference>
<feature type="transmembrane region" description="Helical" evidence="16">
    <location>
        <begin position="63"/>
        <end position="85"/>
    </location>
</feature>
<dbReference type="SFLD" id="SFLDF00027">
    <property type="entry name" value="p-type_atpase"/>
    <property type="match status" value="1"/>
</dbReference>
<evidence type="ECO:0000256" key="9">
    <source>
        <dbReference type="ARBA" id="ARBA00022840"/>
    </source>
</evidence>
<keyword evidence="6 16" id="KW-0812">Transmembrane</keyword>
<proteinExistence type="inferred from homology"/>
<gene>
    <name evidence="16 18" type="primary">kdpB</name>
    <name evidence="18" type="ORF">GCM10010991_00080</name>
</gene>
<dbReference type="InterPro" id="IPR023299">
    <property type="entry name" value="ATPase_P-typ_cyto_dom_N"/>
</dbReference>
<dbReference type="GO" id="GO:0000287">
    <property type="term" value="F:magnesium ion binding"/>
    <property type="evidence" value="ECO:0007669"/>
    <property type="project" value="UniProtKB-UniRule"/>
</dbReference>
<evidence type="ECO:0000256" key="5">
    <source>
        <dbReference type="ARBA" id="ARBA00022553"/>
    </source>
</evidence>
<feature type="binding site" evidence="16">
    <location>
        <position position="344"/>
    </location>
    <ligand>
        <name>ATP</name>
        <dbReference type="ChEBI" id="CHEBI:30616"/>
    </ligand>
</feature>
<dbReference type="SUPFAM" id="SSF56784">
    <property type="entry name" value="HAD-like"/>
    <property type="match status" value="1"/>
</dbReference>
<keyword evidence="3 16" id="KW-1003">Cell membrane</keyword>
<keyword evidence="14 16" id="KW-0406">Ion transport</keyword>
<keyword evidence="9 16" id="KW-0067">ATP-binding</keyword>
<dbReference type="HAMAP" id="MF_00285">
    <property type="entry name" value="KdpB"/>
    <property type="match status" value="1"/>
</dbReference>
<dbReference type="EMBL" id="BMLP01000001">
    <property type="protein sequence ID" value="GGO23101.1"/>
    <property type="molecule type" value="Genomic_DNA"/>
</dbReference>
<protein>
    <recommendedName>
        <fullName evidence="16">Potassium-transporting ATPase ATP-binding subunit</fullName>
        <ecNumber evidence="16">7.2.2.6</ecNumber>
    </recommendedName>
    <alternativeName>
        <fullName evidence="16">ATP phosphohydrolase [potassium-transporting] B chain</fullName>
    </alternativeName>
    <alternativeName>
        <fullName evidence="16">Potassium-binding and translocating subunit B</fullName>
    </alternativeName>
    <alternativeName>
        <fullName evidence="16">Potassium-translocating ATPase B chain</fullName>
    </alternativeName>
</protein>
<dbReference type="SFLD" id="SFLDG00002">
    <property type="entry name" value="C1.7:_P-type_atpase_like"/>
    <property type="match status" value="1"/>
</dbReference>
<evidence type="ECO:0000256" key="4">
    <source>
        <dbReference type="ARBA" id="ARBA00022538"/>
    </source>
</evidence>
<evidence type="ECO:0000259" key="17">
    <source>
        <dbReference type="Pfam" id="PF00122"/>
    </source>
</evidence>
<feature type="binding site" evidence="16">
    <location>
        <position position="514"/>
    </location>
    <ligand>
        <name>Mg(2+)</name>
        <dbReference type="ChEBI" id="CHEBI:18420"/>
    </ligand>
</feature>
<feature type="binding site" evidence="16">
    <location>
        <position position="518"/>
    </location>
    <ligand>
        <name>Mg(2+)</name>
        <dbReference type="ChEBI" id="CHEBI:18420"/>
    </ligand>
</feature>
<evidence type="ECO:0000256" key="15">
    <source>
        <dbReference type="ARBA" id="ARBA00023136"/>
    </source>
</evidence>
<comment type="similarity">
    <text evidence="16">Belongs to the cation transport ATPase (P-type) (TC 3.A.3) family. Type IA subfamily.</text>
</comment>
<evidence type="ECO:0000256" key="10">
    <source>
        <dbReference type="ARBA" id="ARBA00022842"/>
    </source>
</evidence>
<dbReference type="Proteomes" id="UP000598196">
    <property type="component" value="Unassembled WGS sequence"/>
</dbReference>
<keyword evidence="11 16" id="KW-0630">Potassium</keyword>
<feature type="binding site" evidence="16">
    <location>
        <begin position="375"/>
        <end position="382"/>
    </location>
    <ligand>
        <name>ATP</name>
        <dbReference type="ChEBI" id="CHEBI:30616"/>
    </ligand>
</feature>
<feature type="domain" description="P-type ATPase A" evidence="17">
    <location>
        <begin position="117"/>
        <end position="208"/>
    </location>
</feature>
<keyword evidence="8 16" id="KW-0547">Nucleotide-binding</keyword>
<feature type="transmembrane region" description="Helical" evidence="16">
    <location>
        <begin position="583"/>
        <end position="604"/>
    </location>
</feature>
<dbReference type="NCBIfam" id="TIGR01497">
    <property type="entry name" value="kdpB"/>
    <property type="match status" value="1"/>
</dbReference>
<dbReference type="Gene3D" id="2.70.150.10">
    <property type="entry name" value="Calcium-transporting ATPase, cytoplasmic transduction domain A"/>
    <property type="match status" value="1"/>
</dbReference>
<keyword evidence="4 16" id="KW-0633">Potassium transport</keyword>
<dbReference type="InterPro" id="IPR023298">
    <property type="entry name" value="ATPase_P-typ_TM_dom_sf"/>
</dbReference>
<keyword evidence="2 16" id="KW-0813">Transport</keyword>
<feature type="transmembrane region" description="Helical" evidence="16">
    <location>
        <begin position="219"/>
        <end position="243"/>
    </location>
</feature>
<keyword evidence="19" id="KW-1185">Reference proteome</keyword>
<feature type="binding site" evidence="16">
    <location>
        <position position="394"/>
    </location>
    <ligand>
        <name>ATP</name>
        <dbReference type="ChEBI" id="CHEBI:30616"/>
    </ligand>
</feature>
<keyword evidence="12 16" id="KW-1278">Translocase</keyword>
<dbReference type="PANTHER" id="PTHR43743">
    <property type="entry name" value="POTASSIUM-TRANSPORTING ATPASE ATP-BINDING SUBUNIT"/>
    <property type="match status" value="1"/>
</dbReference>